<sequence>MKQKLCLLLALCVLLTGCASLLDREYSTAEPHSNKFWESEATGTLRAENYQDIVNDLMLLIGRHTDQAVIRFYSYNDSVSVADALEKAAAEVQQETALGSYALEYITSSSTVQRGYYELSVQLGYRRTAEQIASIVNATSAAALQSLLEAALDDGKTELAVRVGYWRTEDRAGVNQTVEALRVERELTHTPEWNISYYPAEGSVELIEFNLAPEESPAESEGISQIP</sequence>
<organism evidence="1">
    <name type="scientific">bioreactor metagenome</name>
    <dbReference type="NCBI Taxonomy" id="1076179"/>
    <lineage>
        <taxon>unclassified sequences</taxon>
        <taxon>metagenomes</taxon>
        <taxon>ecological metagenomes</taxon>
    </lineage>
</organism>
<accession>A0A644ZYH8</accession>
<comment type="caution">
    <text evidence="1">The sequence shown here is derived from an EMBL/GenBank/DDBJ whole genome shotgun (WGS) entry which is preliminary data.</text>
</comment>
<evidence type="ECO:0000313" key="1">
    <source>
        <dbReference type="EMBL" id="MPM42614.1"/>
    </source>
</evidence>
<protein>
    <submittedName>
        <fullName evidence="1">Uncharacterized protein</fullName>
    </submittedName>
</protein>
<name>A0A644ZYH8_9ZZZZ</name>
<proteinExistence type="predicted"/>
<dbReference type="EMBL" id="VSSQ01009791">
    <property type="protein sequence ID" value="MPM42614.1"/>
    <property type="molecule type" value="Genomic_DNA"/>
</dbReference>
<dbReference type="PROSITE" id="PS51257">
    <property type="entry name" value="PROKAR_LIPOPROTEIN"/>
    <property type="match status" value="1"/>
</dbReference>
<gene>
    <name evidence="1" type="ORF">SDC9_89281</name>
</gene>
<reference evidence="1" key="1">
    <citation type="submission" date="2019-08" db="EMBL/GenBank/DDBJ databases">
        <authorList>
            <person name="Kucharzyk K."/>
            <person name="Murdoch R.W."/>
            <person name="Higgins S."/>
            <person name="Loffler F."/>
        </authorList>
    </citation>
    <scope>NUCLEOTIDE SEQUENCE</scope>
</reference>
<dbReference type="AlphaFoldDB" id="A0A644ZYH8"/>